<keyword evidence="5" id="KW-0862">Zinc</keyword>
<keyword evidence="4 7" id="KW-0863">Zinc-finger</keyword>
<evidence type="ECO:0000256" key="1">
    <source>
        <dbReference type="ARBA" id="ARBA00004123"/>
    </source>
</evidence>
<name>A0A0N4WB50_HAEPC</name>
<dbReference type="SUPFAM" id="SSF57667">
    <property type="entry name" value="beta-beta-alpha zinc fingers"/>
    <property type="match status" value="1"/>
</dbReference>
<keyword evidence="2" id="KW-0479">Metal-binding</keyword>
<dbReference type="PROSITE" id="PS00028">
    <property type="entry name" value="ZINC_FINGER_C2H2_1"/>
    <property type="match status" value="2"/>
</dbReference>
<proteinExistence type="predicted"/>
<dbReference type="GO" id="GO:0005634">
    <property type="term" value="C:nucleus"/>
    <property type="evidence" value="ECO:0007669"/>
    <property type="project" value="UniProtKB-SubCell"/>
</dbReference>
<dbReference type="EMBL" id="UZAF01016701">
    <property type="protein sequence ID" value="VDO32557.1"/>
    <property type="molecule type" value="Genomic_DNA"/>
</dbReference>
<dbReference type="Gene3D" id="3.30.160.60">
    <property type="entry name" value="Classic Zinc Finger"/>
    <property type="match status" value="1"/>
</dbReference>
<dbReference type="InterPro" id="IPR036236">
    <property type="entry name" value="Znf_C2H2_sf"/>
</dbReference>
<keyword evidence="6" id="KW-0539">Nucleus</keyword>
<dbReference type="STRING" id="6290.A0A0N4WB50"/>
<gene>
    <name evidence="9" type="ORF">HPLM_LOCUS7645</name>
</gene>
<evidence type="ECO:0000313" key="10">
    <source>
        <dbReference type="Proteomes" id="UP000268014"/>
    </source>
</evidence>
<feature type="domain" description="C2H2-type" evidence="8">
    <location>
        <begin position="68"/>
        <end position="91"/>
    </location>
</feature>
<organism evidence="11">
    <name type="scientific">Haemonchus placei</name>
    <name type="common">Barber's pole worm</name>
    <dbReference type="NCBI Taxonomy" id="6290"/>
    <lineage>
        <taxon>Eukaryota</taxon>
        <taxon>Metazoa</taxon>
        <taxon>Ecdysozoa</taxon>
        <taxon>Nematoda</taxon>
        <taxon>Chromadorea</taxon>
        <taxon>Rhabditida</taxon>
        <taxon>Rhabditina</taxon>
        <taxon>Rhabditomorpha</taxon>
        <taxon>Strongyloidea</taxon>
        <taxon>Trichostrongylidae</taxon>
        <taxon>Haemonchus</taxon>
    </lineage>
</organism>
<feature type="domain" description="C2H2-type" evidence="8">
    <location>
        <begin position="99"/>
        <end position="127"/>
    </location>
</feature>
<dbReference type="PANTHER" id="PTHR24406">
    <property type="entry name" value="TRANSCRIPTIONAL REPRESSOR CTCFL-RELATED"/>
    <property type="match status" value="1"/>
</dbReference>
<keyword evidence="10" id="KW-1185">Reference proteome</keyword>
<evidence type="ECO:0000313" key="11">
    <source>
        <dbReference type="WBParaSite" id="HPLM_0000765301-mRNA-1"/>
    </source>
</evidence>
<evidence type="ECO:0000256" key="7">
    <source>
        <dbReference type="PROSITE-ProRule" id="PRU00042"/>
    </source>
</evidence>
<accession>A0A0N4WB50</accession>
<keyword evidence="3" id="KW-0677">Repeat</keyword>
<comment type="subcellular location">
    <subcellularLocation>
        <location evidence="1">Nucleus</location>
    </subcellularLocation>
</comment>
<evidence type="ECO:0000259" key="8">
    <source>
        <dbReference type="PROSITE" id="PS50157"/>
    </source>
</evidence>
<reference evidence="9 10" key="2">
    <citation type="submission" date="2018-11" db="EMBL/GenBank/DDBJ databases">
        <authorList>
            <consortium name="Pathogen Informatics"/>
        </authorList>
    </citation>
    <scope>NUCLEOTIDE SEQUENCE [LARGE SCALE GENOMIC DNA]</scope>
    <source>
        <strain evidence="9 10">MHpl1</strain>
    </source>
</reference>
<evidence type="ECO:0000256" key="3">
    <source>
        <dbReference type="ARBA" id="ARBA00022737"/>
    </source>
</evidence>
<evidence type="ECO:0000313" key="9">
    <source>
        <dbReference type="EMBL" id="VDO32557.1"/>
    </source>
</evidence>
<dbReference type="InterPro" id="IPR013087">
    <property type="entry name" value="Znf_C2H2_type"/>
</dbReference>
<evidence type="ECO:0000256" key="5">
    <source>
        <dbReference type="ARBA" id="ARBA00022833"/>
    </source>
</evidence>
<reference evidence="11" key="1">
    <citation type="submission" date="2017-02" db="UniProtKB">
        <authorList>
            <consortium name="WormBaseParasite"/>
        </authorList>
    </citation>
    <scope>IDENTIFICATION</scope>
</reference>
<dbReference type="GO" id="GO:0008270">
    <property type="term" value="F:zinc ion binding"/>
    <property type="evidence" value="ECO:0007669"/>
    <property type="project" value="UniProtKB-KW"/>
</dbReference>
<dbReference type="PROSITE" id="PS50157">
    <property type="entry name" value="ZINC_FINGER_C2H2_2"/>
    <property type="match status" value="2"/>
</dbReference>
<evidence type="ECO:0000256" key="6">
    <source>
        <dbReference type="ARBA" id="ARBA00023242"/>
    </source>
</evidence>
<dbReference type="InterPro" id="IPR050888">
    <property type="entry name" value="ZnF_C2H2-type_TF"/>
</dbReference>
<evidence type="ECO:0000256" key="2">
    <source>
        <dbReference type="ARBA" id="ARBA00022723"/>
    </source>
</evidence>
<dbReference type="AlphaFoldDB" id="A0A0N4WB50"/>
<dbReference type="Proteomes" id="UP000268014">
    <property type="component" value="Unassembled WGS sequence"/>
</dbReference>
<dbReference type="WBParaSite" id="HPLM_0000765301-mRNA-1">
    <property type="protein sequence ID" value="HPLM_0000765301-mRNA-1"/>
    <property type="gene ID" value="HPLM_0000765301"/>
</dbReference>
<dbReference type="Pfam" id="PF00096">
    <property type="entry name" value="zf-C2H2"/>
    <property type="match status" value="1"/>
</dbReference>
<dbReference type="OrthoDB" id="10039931at2759"/>
<sequence>MFAITAEKSIVHVRFVDDSSRDLINCMNIFANGHLFQRAQKTNTDIQEPLKGRTDLVRHSAVHAPPKEKCPQCDERFRWKKQLDKHMITHSETALKQPYLCHICDSTYATGHGLTRHLSRKHECPIPEGFSRFASCQ</sequence>
<protein>
    <submittedName>
        <fullName evidence="11">C2H2-type domain-containing protein</fullName>
    </submittedName>
</protein>
<evidence type="ECO:0000256" key="4">
    <source>
        <dbReference type="ARBA" id="ARBA00022771"/>
    </source>
</evidence>
<dbReference type="SMART" id="SM00355">
    <property type="entry name" value="ZnF_C2H2"/>
    <property type="match status" value="2"/>
</dbReference>